<keyword evidence="2" id="KW-1185">Reference proteome</keyword>
<comment type="caution">
    <text evidence="1">The sequence shown here is derived from an EMBL/GenBank/DDBJ whole genome shotgun (WGS) entry which is preliminary data.</text>
</comment>
<organism evidence="1 2">
    <name type="scientific">Salinicoccus cyprini</name>
    <dbReference type="NCBI Taxonomy" id="2493691"/>
    <lineage>
        <taxon>Bacteria</taxon>
        <taxon>Bacillati</taxon>
        <taxon>Bacillota</taxon>
        <taxon>Bacilli</taxon>
        <taxon>Bacillales</taxon>
        <taxon>Staphylococcaceae</taxon>
        <taxon>Salinicoccus</taxon>
    </lineage>
</organism>
<name>A0A558AYD0_9STAP</name>
<sequence length="79" mass="8973">MSDSNLNNLELGSHYTAQELEGFISTTDATILSSNEDELFTDSEREYKVTHQFKGCFEQAAEDGGKRYKAQRTYVVEKV</sequence>
<reference evidence="1 2" key="1">
    <citation type="submission" date="2019-07" db="EMBL/GenBank/DDBJ databases">
        <title>Salinicoccus cyprini sp. nov., isolated from gastro-intestinal tract of mirror carp, Cyprinus carpio var. specularis, collected from Gobind Sagar Reservoir, Himachal Pradesh, India.</title>
        <authorList>
            <person name="Talwar C."/>
            <person name="Singh A.K."/>
            <person name="Lal R."/>
            <person name="Negi R.K."/>
        </authorList>
    </citation>
    <scope>NUCLEOTIDE SEQUENCE [LARGE SCALE GENOMIC DNA]</scope>
    <source>
        <strain evidence="1 2">CT19</strain>
    </source>
</reference>
<dbReference type="RefSeq" id="WP_145285574.1">
    <property type="nucleotide sequence ID" value="NZ_VMSJ01000001.1"/>
</dbReference>
<dbReference type="OrthoDB" id="2969981at2"/>
<dbReference type="EMBL" id="VMSJ01000001">
    <property type="protein sequence ID" value="TVT29266.1"/>
    <property type="molecule type" value="Genomic_DNA"/>
</dbReference>
<accession>A0A558AYD0</accession>
<evidence type="ECO:0000313" key="2">
    <source>
        <dbReference type="Proteomes" id="UP000315103"/>
    </source>
</evidence>
<evidence type="ECO:0000313" key="1">
    <source>
        <dbReference type="EMBL" id="TVT29266.1"/>
    </source>
</evidence>
<protein>
    <submittedName>
        <fullName evidence="1">Uncharacterized protein</fullName>
    </submittedName>
</protein>
<dbReference type="Proteomes" id="UP000315103">
    <property type="component" value="Unassembled WGS sequence"/>
</dbReference>
<gene>
    <name evidence="1" type="ORF">FO441_02985</name>
</gene>
<dbReference type="AlphaFoldDB" id="A0A558AYD0"/>
<proteinExistence type="predicted"/>